<dbReference type="NCBIfam" id="NF001133">
    <property type="entry name" value="PRK00142.1-1"/>
    <property type="match status" value="1"/>
</dbReference>
<evidence type="ECO:0000313" key="3">
    <source>
        <dbReference type="Proteomes" id="UP001139887"/>
    </source>
</evidence>
<dbReference type="PROSITE" id="PS50206">
    <property type="entry name" value="RHODANESE_3"/>
    <property type="match status" value="1"/>
</dbReference>
<sequence>MLGRRGLTQLLYQAGTVSQLRCNASRSAAAGCQFQIATYCLAKYPSSPKYKLDWKRYYSTRKSPYFIGTNTSISAQPLDMDQPYPASGADGFVTISFYSFFELPANMLQALRDKIQREWSEDLGLVGRIYLYDHGINAQLSIPKENIQNLRKWLESNPSFSGRIGKFNWALEHNRAFKALHVRVRPLVAAGEMLDLNVLANEPEYLPPAEWEHELRDQPDALLLDMRNVYEHRVGRFDNAQCPDADTFREEMAVVRDMCAQRPHDAPIFMYCTGGIRCSVAGAFLKADGYTNVKTLQGGVVAYGRYARQTGKSLFKGKNFTFDKRRGEEVTSDVLAKCDQCGEPCDTFANCANNSCNLLFIQCPACAQKHHGTCGCSECVERAQMSHDQLIQNRLPPRWTHRERVRPELVFKNGVIRTASA</sequence>
<dbReference type="Pfam" id="PF12368">
    <property type="entry name" value="Rhodanese_C"/>
    <property type="match status" value="1"/>
</dbReference>
<protein>
    <recommendedName>
        <fullName evidence="1">Rhodanese domain-containing protein</fullName>
    </recommendedName>
</protein>
<reference evidence="2" key="1">
    <citation type="submission" date="2022-07" db="EMBL/GenBank/DDBJ databases">
        <title>Phylogenomic reconstructions and comparative analyses of Kickxellomycotina fungi.</title>
        <authorList>
            <person name="Reynolds N.K."/>
            <person name="Stajich J.E."/>
            <person name="Barry K."/>
            <person name="Grigoriev I.V."/>
            <person name="Crous P."/>
            <person name="Smith M.E."/>
        </authorList>
    </citation>
    <scope>NUCLEOTIDE SEQUENCE</scope>
    <source>
        <strain evidence="2">NRRL 1566</strain>
    </source>
</reference>
<gene>
    <name evidence="2" type="ORF">IWW36_001686</name>
</gene>
<dbReference type="Gene3D" id="3.40.250.10">
    <property type="entry name" value="Rhodanese-like domain"/>
    <property type="match status" value="1"/>
</dbReference>
<dbReference type="InterPro" id="IPR040503">
    <property type="entry name" value="TRHO_N"/>
</dbReference>
<evidence type="ECO:0000259" key="1">
    <source>
        <dbReference type="PROSITE" id="PS50206"/>
    </source>
</evidence>
<accession>A0A9W8I9A0</accession>
<dbReference type="Gene3D" id="3.30.70.100">
    <property type="match status" value="1"/>
</dbReference>
<dbReference type="EMBL" id="JANBUW010000025">
    <property type="protein sequence ID" value="KAJ2850717.1"/>
    <property type="molecule type" value="Genomic_DNA"/>
</dbReference>
<dbReference type="Pfam" id="PF00581">
    <property type="entry name" value="Rhodanese"/>
    <property type="match status" value="1"/>
</dbReference>
<feature type="domain" description="Rhodanese" evidence="1">
    <location>
        <begin position="217"/>
        <end position="312"/>
    </location>
</feature>
<dbReference type="OrthoDB" id="25002at2759"/>
<dbReference type="InterPro" id="IPR022111">
    <property type="entry name" value="Rhodanese_C"/>
</dbReference>
<keyword evidence="3" id="KW-1185">Reference proteome</keyword>
<dbReference type="InterPro" id="IPR001763">
    <property type="entry name" value="Rhodanese-like_dom"/>
</dbReference>
<proteinExistence type="predicted"/>
<dbReference type="AlphaFoldDB" id="A0A9W8I9A0"/>
<evidence type="ECO:0000313" key="2">
    <source>
        <dbReference type="EMBL" id="KAJ2850717.1"/>
    </source>
</evidence>
<dbReference type="SUPFAM" id="SSF52821">
    <property type="entry name" value="Rhodanese/Cell cycle control phosphatase"/>
    <property type="match status" value="1"/>
</dbReference>
<comment type="caution">
    <text evidence="2">The sequence shown here is derived from an EMBL/GenBank/DDBJ whole genome shotgun (WGS) entry which is preliminary data.</text>
</comment>
<organism evidence="2 3">
    <name type="scientific">Coemansia brasiliensis</name>
    <dbReference type="NCBI Taxonomy" id="2650707"/>
    <lineage>
        <taxon>Eukaryota</taxon>
        <taxon>Fungi</taxon>
        <taxon>Fungi incertae sedis</taxon>
        <taxon>Zoopagomycota</taxon>
        <taxon>Kickxellomycotina</taxon>
        <taxon>Kickxellomycetes</taxon>
        <taxon>Kickxellales</taxon>
        <taxon>Kickxellaceae</taxon>
        <taxon>Coemansia</taxon>
    </lineage>
</organism>
<name>A0A9W8I9A0_9FUNG</name>
<dbReference type="PANTHER" id="PTHR43846:SF1">
    <property type="entry name" value="TRNA URIDINE(34) HYDROXYLASE"/>
    <property type="match status" value="1"/>
</dbReference>
<dbReference type="InterPro" id="IPR036873">
    <property type="entry name" value="Rhodanese-like_dom_sf"/>
</dbReference>
<dbReference type="PANTHER" id="PTHR43846">
    <property type="entry name" value="UPF0176 PROTEIN YCEA"/>
    <property type="match status" value="1"/>
</dbReference>
<dbReference type="Proteomes" id="UP001139887">
    <property type="component" value="Unassembled WGS sequence"/>
</dbReference>
<dbReference type="Pfam" id="PF17773">
    <property type="entry name" value="UPF0176_N"/>
    <property type="match status" value="1"/>
</dbReference>
<dbReference type="SMART" id="SM00450">
    <property type="entry name" value="RHOD"/>
    <property type="match status" value="1"/>
</dbReference>